<proteinExistence type="inferred from homology"/>
<evidence type="ECO:0000256" key="4">
    <source>
        <dbReference type="PIRSR" id="PIRSR006806-1"/>
    </source>
</evidence>
<dbReference type="InterPro" id="IPR002698">
    <property type="entry name" value="FTHF_cligase"/>
</dbReference>
<evidence type="ECO:0000256" key="3">
    <source>
        <dbReference type="ARBA" id="ARBA00022840"/>
    </source>
</evidence>
<dbReference type="Pfam" id="PF01812">
    <property type="entry name" value="5-FTHF_cyc-lig"/>
    <property type="match status" value="1"/>
</dbReference>
<keyword evidence="2 4" id="KW-0547">Nucleotide-binding</keyword>
<evidence type="ECO:0000256" key="5">
    <source>
        <dbReference type="RuleBase" id="RU361279"/>
    </source>
</evidence>
<dbReference type="EC" id="6.3.3.2" evidence="5"/>
<name>A0A6J4JLW8_9BACT</name>
<evidence type="ECO:0000256" key="1">
    <source>
        <dbReference type="ARBA" id="ARBA00010638"/>
    </source>
</evidence>
<dbReference type="GO" id="GO:0005524">
    <property type="term" value="F:ATP binding"/>
    <property type="evidence" value="ECO:0007669"/>
    <property type="project" value="UniProtKB-KW"/>
</dbReference>
<dbReference type="GO" id="GO:0030272">
    <property type="term" value="F:5-formyltetrahydrofolate cyclo-ligase activity"/>
    <property type="evidence" value="ECO:0007669"/>
    <property type="project" value="UniProtKB-EC"/>
</dbReference>
<feature type="binding site" evidence="4">
    <location>
        <position position="49"/>
    </location>
    <ligand>
        <name>substrate</name>
    </ligand>
</feature>
<dbReference type="InterPro" id="IPR024185">
    <property type="entry name" value="FTHF_cligase-like_sf"/>
</dbReference>
<dbReference type="PANTHER" id="PTHR23407:SF1">
    <property type="entry name" value="5-FORMYLTETRAHYDROFOLATE CYCLO-LIGASE"/>
    <property type="match status" value="1"/>
</dbReference>
<comment type="catalytic activity">
    <reaction evidence="5">
        <text>(6S)-5-formyl-5,6,7,8-tetrahydrofolate + ATP = (6R)-5,10-methenyltetrahydrofolate + ADP + phosphate</text>
        <dbReference type="Rhea" id="RHEA:10488"/>
        <dbReference type="ChEBI" id="CHEBI:30616"/>
        <dbReference type="ChEBI" id="CHEBI:43474"/>
        <dbReference type="ChEBI" id="CHEBI:57455"/>
        <dbReference type="ChEBI" id="CHEBI:57457"/>
        <dbReference type="ChEBI" id="CHEBI:456216"/>
        <dbReference type="EC" id="6.3.3.2"/>
    </reaction>
</comment>
<gene>
    <name evidence="6" type="ORF">AVDCRST_MAG95-3367</name>
</gene>
<dbReference type="PANTHER" id="PTHR23407">
    <property type="entry name" value="ATPASE INHIBITOR/5-FORMYLTETRAHYDROFOLATE CYCLO-LIGASE"/>
    <property type="match status" value="1"/>
</dbReference>
<dbReference type="EMBL" id="CADCTJ010001051">
    <property type="protein sequence ID" value="CAA9281906.1"/>
    <property type="molecule type" value="Genomic_DNA"/>
</dbReference>
<sequence length="191" mass="21596">MQKATLRREMQQKRRAYPSAEIAARSQAIGEQFLNYFNLQPVRTLHLFLPIPAQNEVDTWYIIRQLRAQFPEITIVVPITDVAGQTLSHGELAPDAELQPNQWGILEPKSITSVAEYTLDMVLVPLLAFDELGHRVGYGKGFYDRFLPQCRPDTITVGLSLENAGPQITDVHAGDVTLQYAVTPDKVYQFR</sequence>
<reference evidence="6" key="1">
    <citation type="submission" date="2020-02" db="EMBL/GenBank/DDBJ databases">
        <authorList>
            <person name="Meier V. D."/>
        </authorList>
    </citation>
    <scope>NUCLEOTIDE SEQUENCE</scope>
    <source>
        <strain evidence="6">AVDCRST_MAG95</strain>
    </source>
</reference>
<dbReference type="InterPro" id="IPR037171">
    <property type="entry name" value="NagB/RpiA_transferase-like"/>
</dbReference>
<keyword evidence="5" id="KW-0479">Metal-binding</keyword>
<dbReference type="PIRSF" id="PIRSF006806">
    <property type="entry name" value="FTHF_cligase"/>
    <property type="match status" value="1"/>
</dbReference>
<dbReference type="Gene3D" id="3.40.50.10420">
    <property type="entry name" value="NagB/RpiA/CoA transferase-like"/>
    <property type="match status" value="1"/>
</dbReference>
<comment type="cofactor">
    <cofactor evidence="5">
        <name>Mg(2+)</name>
        <dbReference type="ChEBI" id="CHEBI:18420"/>
    </cofactor>
</comment>
<dbReference type="GO" id="GO:0035999">
    <property type="term" value="P:tetrahydrofolate interconversion"/>
    <property type="evidence" value="ECO:0007669"/>
    <property type="project" value="TreeGrafter"/>
</dbReference>
<evidence type="ECO:0000256" key="2">
    <source>
        <dbReference type="ARBA" id="ARBA00022741"/>
    </source>
</evidence>
<keyword evidence="5" id="KW-0460">Magnesium</keyword>
<protein>
    <recommendedName>
        <fullName evidence="5">5-formyltetrahydrofolate cyclo-ligase</fullName>
        <ecNumber evidence="5">6.3.3.2</ecNumber>
    </recommendedName>
</protein>
<organism evidence="6">
    <name type="scientific">uncultured Adhaeribacter sp</name>
    <dbReference type="NCBI Taxonomy" id="448109"/>
    <lineage>
        <taxon>Bacteria</taxon>
        <taxon>Pseudomonadati</taxon>
        <taxon>Bacteroidota</taxon>
        <taxon>Cytophagia</taxon>
        <taxon>Cytophagales</taxon>
        <taxon>Hymenobacteraceae</taxon>
        <taxon>Adhaeribacter</taxon>
        <taxon>environmental samples</taxon>
    </lineage>
</organism>
<dbReference type="NCBIfam" id="TIGR02727">
    <property type="entry name" value="MTHFS_bact"/>
    <property type="match status" value="1"/>
</dbReference>
<keyword evidence="6" id="KW-0436">Ligase</keyword>
<evidence type="ECO:0000313" key="6">
    <source>
        <dbReference type="EMBL" id="CAA9281906.1"/>
    </source>
</evidence>
<feature type="binding site" evidence="4">
    <location>
        <position position="56"/>
    </location>
    <ligand>
        <name>substrate</name>
    </ligand>
</feature>
<keyword evidence="3 4" id="KW-0067">ATP-binding</keyword>
<dbReference type="GO" id="GO:0046872">
    <property type="term" value="F:metal ion binding"/>
    <property type="evidence" value="ECO:0007669"/>
    <property type="project" value="UniProtKB-KW"/>
</dbReference>
<dbReference type="SUPFAM" id="SSF100950">
    <property type="entry name" value="NagB/RpiA/CoA transferase-like"/>
    <property type="match status" value="1"/>
</dbReference>
<feature type="binding site" evidence="4">
    <location>
        <begin position="135"/>
        <end position="143"/>
    </location>
    <ligand>
        <name>ATP</name>
        <dbReference type="ChEBI" id="CHEBI:30616"/>
    </ligand>
</feature>
<feature type="binding site" evidence="4">
    <location>
        <begin position="3"/>
        <end position="7"/>
    </location>
    <ligand>
        <name>ATP</name>
        <dbReference type="ChEBI" id="CHEBI:30616"/>
    </ligand>
</feature>
<dbReference type="AlphaFoldDB" id="A0A6J4JLW8"/>
<comment type="similarity">
    <text evidence="1 5">Belongs to the 5-formyltetrahydrofolate cyclo-ligase family.</text>
</comment>
<accession>A0A6J4JLW8</accession>
<dbReference type="GO" id="GO:0009396">
    <property type="term" value="P:folic acid-containing compound biosynthetic process"/>
    <property type="evidence" value="ECO:0007669"/>
    <property type="project" value="TreeGrafter"/>
</dbReference>